<feature type="chain" id="PRO_5036950702" description="Lipocalin-like domain-containing protein" evidence="1">
    <location>
        <begin position="25"/>
        <end position="133"/>
    </location>
</feature>
<feature type="domain" description="Lipocalin-like" evidence="2">
    <location>
        <begin position="34"/>
        <end position="115"/>
    </location>
</feature>
<evidence type="ECO:0000256" key="1">
    <source>
        <dbReference type="SAM" id="SignalP"/>
    </source>
</evidence>
<dbReference type="PROSITE" id="PS51257">
    <property type="entry name" value="PROKAR_LIPOPROTEIN"/>
    <property type="match status" value="1"/>
</dbReference>
<accession>A0A918IZB0</accession>
<dbReference type="InterPro" id="IPR024311">
    <property type="entry name" value="Lipocalin-like"/>
</dbReference>
<keyword evidence="4" id="KW-1185">Reference proteome</keyword>
<sequence length="133" mass="15131">MKKLNLICGLLIGFLILTSCSSNDNDERENDALIIGTWNGKTTSDGEIPENDIITFNSNNTATFICRSFCIEYNGIESSVDGTWELNKNILSLFWDENDVEHITVSEITKYTLTLKTITPNGKEYIEYYEKEI</sequence>
<evidence type="ECO:0000313" key="3">
    <source>
        <dbReference type="EMBL" id="GGW39144.1"/>
    </source>
</evidence>
<reference evidence="3" key="1">
    <citation type="journal article" date="2014" name="Int. J. Syst. Evol. Microbiol.">
        <title>Complete genome sequence of Corynebacterium casei LMG S-19264T (=DSM 44701T), isolated from a smear-ripened cheese.</title>
        <authorList>
            <consortium name="US DOE Joint Genome Institute (JGI-PGF)"/>
            <person name="Walter F."/>
            <person name="Albersmeier A."/>
            <person name="Kalinowski J."/>
            <person name="Ruckert C."/>
        </authorList>
    </citation>
    <scope>NUCLEOTIDE SEQUENCE</scope>
    <source>
        <strain evidence="3">KCTC 12113</strain>
    </source>
</reference>
<comment type="caution">
    <text evidence="3">The sequence shown here is derived from an EMBL/GenBank/DDBJ whole genome shotgun (WGS) entry which is preliminary data.</text>
</comment>
<reference evidence="3" key="2">
    <citation type="submission" date="2020-09" db="EMBL/GenBank/DDBJ databases">
        <authorList>
            <person name="Sun Q."/>
            <person name="Kim S."/>
        </authorList>
    </citation>
    <scope>NUCLEOTIDE SEQUENCE</scope>
    <source>
        <strain evidence="3">KCTC 12113</strain>
    </source>
</reference>
<dbReference type="Pfam" id="PF13648">
    <property type="entry name" value="Lipocalin_4"/>
    <property type="match status" value="1"/>
</dbReference>
<dbReference type="RefSeq" id="WP_026813662.1">
    <property type="nucleotide sequence ID" value="NZ_BMWP01000017.1"/>
</dbReference>
<evidence type="ECO:0000313" key="4">
    <source>
        <dbReference type="Proteomes" id="UP000634668"/>
    </source>
</evidence>
<evidence type="ECO:0000259" key="2">
    <source>
        <dbReference type="Pfam" id="PF13648"/>
    </source>
</evidence>
<dbReference type="Proteomes" id="UP000634668">
    <property type="component" value="Unassembled WGS sequence"/>
</dbReference>
<name>A0A918IZB0_9FLAO</name>
<dbReference type="AlphaFoldDB" id="A0A918IZB0"/>
<dbReference type="EMBL" id="BMWP01000017">
    <property type="protein sequence ID" value="GGW39144.1"/>
    <property type="molecule type" value="Genomic_DNA"/>
</dbReference>
<proteinExistence type="predicted"/>
<gene>
    <name evidence="3" type="ORF">GCM10007383_24820</name>
</gene>
<feature type="signal peptide" evidence="1">
    <location>
        <begin position="1"/>
        <end position="24"/>
    </location>
</feature>
<organism evidence="3 4">
    <name type="scientific">Arenibacter certesii</name>
    <dbReference type="NCBI Taxonomy" id="228955"/>
    <lineage>
        <taxon>Bacteria</taxon>
        <taxon>Pseudomonadati</taxon>
        <taxon>Bacteroidota</taxon>
        <taxon>Flavobacteriia</taxon>
        <taxon>Flavobacteriales</taxon>
        <taxon>Flavobacteriaceae</taxon>
        <taxon>Arenibacter</taxon>
    </lineage>
</organism>
<keyword evidence="1" id="KW-0732">Signal</keyword>
<protein>
    <recommendedName>
        <fullName evidence="2">Lipocalin-like domain-containing protein</fullName>
    </recommendedName>
</protein>